<dbReference type="AlphaFoldDB" id="A0A0G4MCD1"/>
<feature type="region of interest" description="Disordered" evidence="5">
    <location>
        <begin position="1"/>
        <end position="20"/>
    </location>
</feature>
<dbReference type="GO" id="GO:0046872">
    <property type="term" value="F:metal ion binding"/>
    <property type="evidence" value="ECO:0007669"/>
    <property type="project" value="UniProtKB-KW"/>
</dbReference>
<proteinExistence type="inferred from homology"/>
<evidence type="ECO:0000256" key="4">
    <source>
        <dbReference type="ARBA" id="ARBA00023004"/>
    </source>
</evidence>
<evidence type="ECO:0000313" key="7">
    <source>
        <dbReference type="Proteomes" id="UP000044602"/>
    </source>
</evidence>
<dbReference type="Pfam" id="PF05721">
    <property type="entry name" value="PhyH"/>
    <property type="match status" value="1"/>
</dbReference>
<comment type="similarity">
    <text evidence="2">Belongs to the PhyH family.</text>
</comment>
<keyword evidence="3" id="KW-0479">Metal-binding</keyword>
<reference evidence="6 7" key="1">
    <citation type="submission" date="2015-05" db="EMBL/GenBank/DDBJ databases">
        <authorList>
            <person name="Wang D.B."/>
            <person name="Wang M."/>
        </authorList>
    </citation>
    <scope>NUCLEOTIDE SEQUENCE [LARGE SCALE GENOMIC DNA]</scope>
    <source>
        <strain evidence="6">VL1</strain>
    </source>
</reference>
<accession>A0A0G4MCD1</accession>
<dbReference type="EMBL" id="CVQH01021862">
    <property type="protein sequence ID" value="CRK31771.1"/>
    <property type="molecule type" value="Genomic_DNA"/>
</dbReference>
<evidence type="ECO:0000256" key="3">
    <source>
        <dbReference type="ARBA" id="ARBA00022723"/>
    </source>
</evidence>
<evidence type="ECO:0000256" key="5">
    <source>
        <dbReference type="SAM" id="MobiDB-lite"/>
    </source>
</evidence>
<protein>
    <submittedName>
        <fullName evidence="6">Uncharacterized protein</fullName>
    </submittedName>
</protein>
<dbReference type="STRING" id="100787.A0A0G4MCD1"/>
<dbReference type="InterPro" id="IPR008775">
    <property type="entry name" value="Phytyl_CoA_dOase-like"/>
</dbReference>
<sequence length="342" mass="37850">MPRLLSPRLSRYRPRDGAAHGRVACPHERWSTSAKPQTTFCLSQPARCQFACKMSYQPEEPPNNTIINGHTGASAKLYRTHPDPETQKLIDHVVENGFVVIENAFGDVEINEAIGEVERLSASPELGGPASTHGRNNFEGFKTRRIYTLINKSRVFDKFAIHPKVEALNKYFLDPGFLLSNFQSINIQPGEEPQTLHHDDGYATLPRPHRPLGSAIMIALDPYTSTNGATVVVPKSHTWGADRIPSRAEAVPVVMPKGSIVYFIGTLWHGGGCNTSDSDRRALTFLAVDFEKLPDIPKRIVDMLGYQVAAPFIGHVDGMSPRKAVERHLQRWGASSTGHSKL</sequence>
<comment type="cofactor">
    <cofactor evidence="1">
        <name>Fe cation</name>
        <dbReference type="ChEBI" id="CHEBI:24875"/>
    </cofactor>
</comment>
<keyword evidence="4" id="KW-0408">Iron</keyword>
<dbReference type="SUPFAM" id="SSF51197">
    <property type="entry name" value="Clavaminate synthase-like"/>
    <property type="match status" value="1"/>
</dbReference>
<evidence type="ECO:0000256" key="1">
    <source>
        <dbReference type="ARBA" id="ARBA00001962"/>
    </source>
</evidence>
<dbReference type="PANTHER" id="PTHR20883:SF15">
    <property type="entry name" value="PHYTANOYL-COA DIOXYGENASE DOMAIN-CONTAINING PROTEIN 1"/>
    <property type="match status" value="1"/>
</dbReference>
<name>A0A0G4MCD1_VERLO</name>
<keyword evidence="7" id="KW-1185">Reference proteome</keyword>
<dbReference type="PANTHER" id="PTHR20883">
    <property type="entry name" value="PHYTANOYL-COA DIOXYGENASE DOMAIN CONTAINING 1"/>
    <property type="match status" value="1"/>
</dbReference>
<dbReference type="Gene3D" id="2.60.120.620">
    <property type="entry name" value="q2cbj1_9rhob like domain"/>
    <property type="match status" value="1"/>
</dbReference>
<dbReference type="Proteomes" id="UP000044602">
    <property type="component" value="Unassembled WGS sequence"/>
</dbReference>
<gene>
    <name evidence="6" type="ORF">BN1708_005571</name>
</gene>
<evidence type="ECO:0000256" key="2">
    <source>
        <dbReference type="ARBA" id="ARBA00005830"/>
    </source>
</evidence>
<organism evidence="6 7">
    <name type="scientific">Verticillium longisporum</name>
    <name type="common">Verticillium dahliae var. longisporum</name>
    <dbReference type="NCBI Taxonomy" id="100787"/>
    <lineage>
        <taxon>Eukaryota</taxon>
        <taxon>Fungi</taxon>
        <taxon>Dikarya</taxon>
        <taxon>Ascomycota</taxon>
        <taxon>Pezizomycotina</taxon>
        <taxon>Sordariomycetes</taxon>
        <taxon>Hypocreomycetidae</taxon>
        <taxon>Glomerellales</taxon>
        <taxon>Plectosphaerellaceae</taxon>
        <taxon>Verticillium</taxon>
    </lineage>
</organism>
<evidence type="ECO:0000313" key="6">
    <source>
        <dbReference type="EMBL" id="CRK31771.1"/>
    </source>
</evidence>